<gene>
    <name evidence="1" type="ORF">LCGC14_2201670</name>
</gene>
<organism evidence="1">
    <name type="scientific">marine sediment metagenome</name>
    <dbReference type="NCBI Taxonomy" id="412755"/>
    <lineage>
        <taxon>unclassified sequences</taxon>
        <taxon>metagenomes</taxon>
        <taxon>ecological metagenomes</taxon>
    </lineage>
</organism>
<accession>A0A0F9GCF0</accession>
<protein>
    <recommendedName>
        <fullName evidence="2">3-keto-disaccharide hydrolase domain-containing protein</fullName>
    </recommendedName>
</protein>
<reference evidence="1" key="1">
    <citation type="journal article" date="2015" name="Nature">
        <title>Complex archaea that bridge the gap between prokaryotes and eukaryotes.</title>
        <authorList>
            <person name="Spang A."/>
            <person name="Saw J.H."/>
            <person name="Jorgensen S.L."/>
            <person name="Zaremba-Niedzwiedzka K."/>
            <person name="Martijn J."/>
            <person name="Lind A.E."/>
            <person name="van Eijk R."/>
            <person name="Schleper C."/>
            <person name="Guy L."/>
            <person name="Ettema T.J."/>
        </authorList>
    </citation>
    <scope>NUCLEOTIDE SEQUENCE</scope>
</reference>
<dbReference type="AlphaFoldDB" id="A0A0F9GCF0"/>
<dbReference type="EMBL" id="LAZR01029026">
    <property type="protein sequence ID" value="KKL60802.1"/>
    <property type="molecule type" value="Genomic_DNA"/>
</dbReference>
<evidence type="ECO:0008006" key="2">
    <source>
        <dbReference type="Google" id="ProtNLM"/>
    </source>
</evidence>
<comment type="caution">
    <text evidence="1">The sequence shown here is derived from an EMBL/GenBank/DDBJ whole genome shotgun (WGS) entry which is preliminary data.</text>
</comment>
<name>A0A0F9GCF0_9ZZZZ</name>
<sequence>MSTALPYIPFPTDQDLAQHTSFGPARRLWTPGSFDYKVFEDGFWGDALLGLYPDASTDTGTVTFTEHNLNGYIEFKTTAANDKYAGQGVGLQWSGDQGVLGEFLVKMPATITTMKFEVGFSDADDIAGVVLQKATTSTVTATDGAVFVFDTDDDTNIGFVSAKASTTVETQDIAALVASKTYRFAVRIEGDSVSAYIDGTEVAGHANGIEGGTAITPWVFCQARDASERIIQLHRWRVISPAY</sequence>
<evidence type="ECO:0000313" key="1">
    <source>
        <dbReference type="EMBL" id="KKL60802.1"/>
    </source>
</evidence>
<proteinExistence type="predicted"/>